<reference evidence="2 3" key="1">
    <citation type="journal article" date="2019" name="PLoS ONE">
        <title>Comparative genome analysis indicates high evolutionary potential of pathogenicity genes in Colletotrichum tanaceti.</title>
        <authorList>
            <person name="Lelwala R.V."/>
            <person name="Korhonen P.K."/>
            <person name="Young N.D."/>
            <person name="Scott J.B."/>
            <person name="Ades P.A."/>
            <person name="Gasser R.B."/>
            <person name="Taylor P.W.J."/>
        </authorList>
    </citation>
    <scope>NUCLEOTIDE SEQUENCE [LARGE SCALE GENOMIC DNA]</scope>
    <source>
        <strain evidence="2">BRIP57314</strain>
    </source>
</reference>
<protein>
    <submittedName>
        <fullName evidence="2">Uncharacterized protein</fullName>
    </submittedName>
</protein>
<dbReference type="AlphaFoldDB" id="A0A4U6XCQ9"/>
<gene>
    <name evidence="2" type="ORF">CTA1_2065</name>
</gene>
<proteinExistence type="predicted"/>
<feature type="region of interest" description="Disordered" evidence="1">
    <location>
        <begin position="141"/>
        <end position="241"/>
    </location>
</feature>
<evidence type="ECO:0000313" key="3">
    <source>
        <dbReference type="Proteomes" id="UP000310108"/>
    </source>
</evidence>
<accession>A0A4U6XCQ9</accession>
<name>A0A4U6XCQ9_9PEZI</name>
<organism evidence="2 3">
    <name type="scientific">Colletotrichum tanaceti</name>
    <dbReference type="NCBI Taxonomy" id="1306861"/>
    <lineage>
        <taxon>Eukaryota</taxon>
        <taxon>Fungi</taxon>
        <taxon>Dikarya</taxon>
        <taxon>Ascomycota</taxon>
        <taxon>Pezizomycotina</taxon>
        <taxon>Sordariomycetes</taxon>
        <taxon>Hypocreomycetidae</taxon>
        <taxon>Glomerellales</taxon>
        <taxon>Glomerellaceae</taxon>
        <taxon>Colletotrichum</taxon>
        <taxon>Colletotrichum destructivum species complex</taxon>
    </lineage>
</organism>
<sequence length="348" mass="38389">MELDNKAKRKALLAQLRELPPVNRAEDIITLLDARRRGEKRRPSRACGDLLPYRYASDPEVNLGSEIISLSVFVNLAHYLSKHDVLILARDSSLFAKAKGWLKDEELPSTWSDSLRKWSKTSPLLGLQFYCEVRCVQMNPHKRGADTPAPEPKRRCVTQSESRDARAENRSLANADHDSEDPEPRPSGSGVGSTNTTTMRGAHTPKTQQTPPGVQATDTTIPVSQGQPQPADGGGSGTRNNVAALTPEAQKKIMTTALSRCHVVVYPVDVFSELIRPTGEGVRFYRPDSGAHGYRSSGFGPSAGQFYIRASQEILEELGHVCEGEEKYLPRSVVRVLKMLTSQTEMIL</sequence>
<comment type="caution">
    <text evidence="2">The sequence shown here is derived from an EMBL/GenBank/DDBJ whole genome shotgun (WGS) entry which is preliminary data.</text>
</comment>
<dbReference type="EMBL" id="PJEX01000294">
    <property type="protein sequence ID" value="TKW51597.1"/>
    <property type="molecule type" value="Genomic_DNA"/>
</dbReference>
<dbReference type="Proteomes" id="UP000310108">
    <property type="component" value="Unassembled WGS sequence"/>
</dbReference>
<feature type="compositionally biased region" description="Polar residues" evidence="1">
    <location>
        <begin position="205"/>
        <end position="228"/>
    </location>
</feature>
<evidence type="ECO:0000313" key="2">
    <source>
        <dbReference type="EMBL" id="TKW51597.1"/>
    </source>
</evidence>
<keyword evidence="3" id="KW-1185">Reference proteome</keyword>
<evidence type="ECO:0000256" key="1">
    <source>
        <dbReference type="SAM" id="MobiDB-lite"/>
    </source>
</evidence>